<gene>
    <name evidence="7" type="ORF">DES32_2831</name>
</gene>
<keyword evidence="2" id="KW-1003">Cell membrane</keyword>
<evidence type="ECO:0000256" key="4">
    <source>
        <dbReference type="ARBA" id="ARBA00022989"/>
    </source>
</evidence>
<feature type="transmembrane region" description="Helical" evidence="6">
    <location>
        <begin position="312"/>
        <end position="332"/>
    </location>
</feature>
<keyword evidence="3 6" id="KW-0812">Transmembrane</keyword>
<dbReference type="PANTHER" id="PTHR33529">
    <property type="entry name" value="SLR0882 PROTEIN-RELATED"/>
    <property type="match status" value="1"/>
</dbReference>
<feature type="transmembrane region" description="Helical" evidence="6">
    <location>
        <begin position="57"/>
        <end position="76"/>
    </location>
</feature>
<dbReference type="AlphaFoldDB" id="A0A3D9YRN0"/>
<evidence type="ECO:0000313" key="8">
    <source>
        <dbReference type="Proteomes" id="UP000256900"/>
    </source>
</evidence>
<comment type="subcellular location">
    <subcellularLocation>
        <location evidence="1">Cell membrane</location>
        <topology evidence="1">Multi-pass membrane protein</topology>
    </subcellularLocation>
</comment>
<protein>
    <submittedName>
        <fullName evidence="7">Lipopolysaccharide export system permease protein</fullName>
    </submittedName>
</protein>
<sequence>MPKLLYFYLGRRVFFSVILLEVGLCVPVVLTQLFHYLPASAVRSGLLMPALMGTLPTAIYLALPMAVGIAVALEFSRMAADGMIAVLYSLRLSVVAVCVPATLVALIAVVLGYWTSIFIAPDNVGQMHDVIYVIRNSLNHRMLEPAQFYTFDHGTRTLYFKRWKSEDVVEGMFIHQMNEKKKEEEIITAKQTEFRRNDHGVLLVMSHGSLQSRPDGTNEIRTADFDQYVIQLDMQGTKGMPSRGWRGVFEMPGQQFLEAWPGRDGTKQLLSDWMSEAAKRFGIPILALTHALLAIGLVLTLSSATGRNTTTIAALVAIPAIHIGILIGTESVVRRDPFLVYTVALAIGLELAIALILILRQQARFPVKHGKRRETGVPRGASGAGAAL</sequence>
<comment type="caution">
    <text evidence="7">The sequence shown here is derived from an EMBL/GenBank/DDBJ whole genome shotgun (WGS) entry which is preliminary data.</text>
</comment>
<evidence type="ECO:0000256" key="5">
    <source>
        <dbReference type="ARBA" id="ARBA00023136"/>
    </source>
</evidence>
<dbReference type="PANTHER" id="PTHR33529:SF6">
    <property type="entry name" value="YJGP_YJGQ FAMILY PERMEASE"/>
    <property type="match status" value="1"/>
</dbReference>
<evidence type="ECO:0000256" key="2">
    <source>
        <dbReference type="ARBA" id="ARBA00022475"/>
    </source>
</evidence>
<dbReference type="InterPro" id="IPR005495">
    <property type="entry name" value="LptG/LptF_permease"/>
</dbReference>
<keyword evidence="8" id="KW-1185">Reference proteome</keyword>
<evidence type="ECO:0000256" key="3">
    <source>
        <dbReference type="ARBA" id="ARBA00022692"/>
    </source>
</evidence>
<name>A0A3D9YRN0_9HYPH</name>
<dbReference type="EMBL" id="QUMO01000004">
    <property type="protein sequence ID" value="REF84718.1"/>
    <property type="molecule type" value="Genomic_DNA"/>
</dbReference>
<feature type="transmembrane region" description="Helical" evidence="6">
    <location>
        <begin position="281"/>
        <end position="300"/>
    </location>
</feature>
<dbReference type="OrthoDB" id="8433257at2"/>
<dbReference type="Pfam" id="PF03739">
    <property type="entry name" value="LptF_LptG"/>
    <property type="match status" value="1"/>
</dbReference>
<evidence type="ECO:0000256" key="6">
    <source>
        <dbReference type="SAM" id="Phobius"/>
    </source>
</evidence>
<organism evidence="7 8">
    <name type="scientific">Methylovirgula ligni</name>
    <dbReference type="NCBI Taxonomy" id="569860"/>
    <lineage>
        <taxon>Bacteria</taxon>
        <taxon>Pseudomonadati</taxon>
        <taxon>Pseudomonadota</taxon>
        <taxon>Alphaproteobacteria</taxon>
        <taxon>Hyphomicrobiales</taxon>
        <taxon>Beijerinckiaceae</taxon>
        <taxon>Methylovirgula</taxon>
    </lineage>
</organism>
<dbReference type="GO" id="GO:0043190">
    <property type="term" value="C:ATP-binding cassette (ABC) transporter complex"/>
    <property type="evidence" value="ECO:0007669"/>
    <property type="project" value="TreeGrafter"/>
</dbReference>
<reference evidence="7 8" key="1">
    <citation type="submission" date="2018-08" db="EMBL/GenBank/DDBJ databases">
        <title>Genomic Encyclopedia of Type Strains, Phase IV (KMG-IV): sequencing the most valuable type-strain genomes for metagenomic binning, comparative biology and taxonomic classification.</title>
        <authorList>
            <person name="Goeker M."/>
        </authorList>
    </citation>
    <scope>NUCLEOTIDE SEQUENCE [LARGE SCALE GENOMIC DNA]</scope>
    <source>
        <strain evidence="7 8">BW863</strain>
    </source>
</reference>
<dbReference type="Proteomes" id="UP000256900">
    <property type="component" value="Unassembled WGS sequence"/>
</dbReference>
<evidence type="ECO:0000256" key="1">
    <source>
        <dbReference type="ARBA" id="ARBA00004651"/>
    </source>
</evidence>
<keyword evidence="4 6" id="KW-1133">Transmembrane helix</keyword>
<feature type="transmembrane region" description="Helical" evidence="6">
    <location>
        <begin position="88"/>
        <end position="114"/>
    </location>
</feature>
<keyword evidence="5 6" id="KW-0472">Membrane</keyword>
<dbReference type="GO" id="GO:0015920">
    <property type="term" value="P:lipopolysaccharide transport"/>
    <property type="evidence" value="ECO:0007669"/>
    <property type="project" value="TreeGrafter"/>
</dbReference>
<dbReference type="RefSeq" id="WP_115837327.1">
    <property type="nucleotide sequence ID" value="NZ_CP025086.1"/>
</dbReference>
<feature type="transmembrane region" description="Helical" evidence="6">
    <location>
        <begin position="338"/>
        <end position="359"/>
    </location>
</feature>
<evidence type="ECO:0000313" key="7">
    <source>
        <dbReference type="EMBL" id="REF84718.1"/>
    </source>
</evidence>
<feature type="transmembrane region" description="Helical" evidence="6">
    <location>
        <begin position="12"/>
        <end position="37"/>
    </location>
</feature>
<proteinExistence type="predicted"/>
<accession>A0A3D9YRN0</accession>